<evidence type="ECO:0000256" key="2">
    <source>
        <dbReference type="ARBA" id="ARBA00022737"/>
    </source>
</evidence>
<reference evidence="4" key="1">
    <citation type="submission" date="2021-01" db="EMBL/GenBank/DDBJ databases">
        <title>Whole genome shotgun sequence of Actinoplanes tereljensis NBRC 105297.</title>
        <authorList>
            <person name="Komaki H."/>
            <person name="Tamura T."/>
        </authorList>
    </citation>
    <scope>NUCLEOTIDE SEQUENCE</scope>
    <source>
        <strain evidence="4">NBRC 105297</strain>
    </source>
</reference>
<organism evidence="4 5">
    <name type="scientific">Paractinoplanes tereljensis</name>
    <dbReference type="NCBI Taxonomy" id="571912"/>
    <lineage>
        <taxon>Bacteria</taxon>
        <taxon>Bacillati</taxon>
        <taxon>Actinomycetota</taxon>
        <taxon>Actinomycetes</taxon>
        <taxon>Micromonosporales</taxon>
        <taxon>Micromonosporaceae</taxon>
        <taxon>Paractinoplanes</taxon>
    </lineage>
</organism>
<dbReference type="PROSITE" id="PS00678">
    <property type="entry name" value="WD_REPEATS_1"/>
    <property type="match status" value="4"/>
</dbReference>
<dbReference type="PROSITE" id="PS50082">
    <property type="entry name" value="WD_REPEATS_2"/>
    <property type="match status" value="11"/>
</dbReference>
<feature type="repeat" description="WD" evidence="3">
    <location>
        <begin position="1133"/>
        <end position="1176"/>
    </location>
</feature>
<evidence type="ECO:0000256" key="3">
    <source>
        <dbReference type="PROSITE-ProRule" id="PRU00221"/>
    </source>
</evidence>
<dbReference type="CDD" id="cd00200">
    <property type="entry name" value="WD40"/>
    <property type="match status" value="2"/>
</dbReference>
<dbReference type="PROSITE" id="PS50294">
    <property type="entry name" value="WD_REPEATS_REGION"/>
    <property type="match status" value="3"/>
</dbReference>
<evidence type="ECO:0000313" key="4">
    <source>
        <dbReference type="EMBL" id="GIF20891.1"/>
    </source>
</evidence>
<gene>
    <name evidence="4" type="ORF">Ate02nite_36210</name>
</gene>
<feature type="repeat" description="WD" evidence="3">
    <location>
        <begin position="1060"/>
        <end position="1088"/>
    </location>
</feature>
<dbReference type="PANTHER" id="PTHR19848:SF8">
    <property type="entry name" value="F-BOX AND WD REPEAT DOMAIN CONTAINING 7"/>
    <property type="match status" value="1"/>
</dbReference>
<dbReference type="Proteomes" id="UP000623608">
    <property type="component" value="Unassembled WGS sequence"/>
</dbReference>
<proteinExistence type="predicted"/>
<keyword evidence="1 3" id="KW-0853">WD repeat</keyword>
<feature type="repeat" description="WD" evidence="3">
    <location>
        <begin position="1016"/>
        <end position="1034"/>
    </location>
</feature>
<evidence type="ECO:0000256" key="1">
    <source>
        <dbReference type="ARBA" id="ARBA00022574"/>
    </source>
</evidence>
<dbReference type="SUPFAM" id="SSF50494">
    <property type="entry name" value="Trypsin-like serine proteases"/>
    <property type="match status" value="1"/>
</dbReference>
<dbReference type="SUPFAM" id="SSF52540">
    <property type="entry name" value="P-loop containing nucleoside triphosphate hydrolases"/>
    <property type="match status" value="1"/>
</dbReference>
<dbReference type="Pfam" id="PF00400">
    <property type="entry name" value="WD40"/>
    <property type="match status" value="12"/>
</dbReference>
<dbReference type="EMBL" id="BOMY01000023">
    <property type="protein sequence ID" value="GIF20891.1"/>
    <property type="molecule type" value="Genomic_DNA"/>
</dbReference>
<dbReference type="InterPro" id="IPR019775">
    <property type="entry name" value="WD40_repeat_CS"/>
</dbReference>
<dbReference type="PANTHER" id="PTHR19848">
    <property type="entry name" value="WD40 REPEAT PROTEIN"/>
    <property type="match status" value="1"/>
</dbReference>
<dbReference type="SMART" id="SM00320">
    <property type="entry name" value="WD40"/>
    <property type="match status" value="13"/>
</dbReference>
<feature type="repeat" description="WD" evidence="3">
    <location>
        <begin position="798"/>
        <end position="822"/>
    </location>
</feature>
<dbReference type="PRINTS" id="PR00320">
    <property type="entry name" value="GPROTEINBRPT"/>
</dbReference>
<protein>
    <recommendedName>
        <fullName evidence="6">WD40 repeat protein</fullName>
    </recommendedName>
</protein>
<dbReference type="SUPFAM" id="SSF50978">
    <property type="entry name" value="WD40 repeat-like"/>
    <property type="match status" value="3"/>
</dbReference>
<sequence>MNVASPDSWAVALHAGPDDEQPLGAGVIVADTLVLACEHVAFHNGRLRELWVAFPRAFDVPPGERRRVRVCRSNGRAERKLDLVLLEMAEAVPRGVTPARLRRPAGGDLNGLPWRAYGFPQRSDGGRAAAGIVGGEGGYGRVRLAAEVRDGVTQGFSGAALWSPDYDAVVGIIISAEPDTGSGNALTLAYADEHLPEMKLSTLDTWRVGDTDELTQAAWGWTLTTDGEARRHWLPRARGVASSTETGSRFRGRVAALRRLRRFLDQAEPTGRPMIVTGSPGVGKSAVLGRIVTTADPEISASLNSDDIAERATVGSVACAVHVKGKTALEVATEIARGAGVGLPKATVDLMPALRDRLQLRPARFNLVVDALDEAAGPEQTRALIDDVLVPLARTCAALGVQVVVGTRRADDLGDLLGTFGSDADTIDLDAPEFFSPEDLADYAQATLQLGEAYADPARAAPVAASIAALAGQNFLIAGLVARVRALRDLHPIDPRLVSFTPTIGDALGDYLEHLPHAGDAPARLVLTALAYAETPGLSIPLWRAAVLAFGSPVSGDQLDQFARSSAANFLVETGDPANPTYRLFHQALNDALLAFRQEIGRREADERVLVSVWSHHGRSIGWAAAPDYLLRSLPQHAARVGAVDDLLNDDGYLLHAHLDRLLPVAEAARTKTGRARKLLLQRTTRAVGAAPAERAALFSVVDLIDDLGAGVDAASAPFRARWAHTPPRLERTVLEGHALGVFDVCPIAVDGRNLLASAGEDGTVRLWDPLTNQTVRVFSCHDDCVRSVCAVLAGGRSLLATASHDGTIGIWDPRSGLRLHSFTGHGDWVRNICAVPIGPGDELLASAGDDRTVRIWDVAGGTLLHTLAGHSGWVTAVTHVPIEPYGLVASTGFDGYVRLWDPVAGTRQGVLRGHSGWVTTLYAMRSGDRVLLASGGYDGTVRLWDPATGEAVSCLDTGGGPITDLCTIRTADGEMLASTGEDGTIHLWDTATGAERQVLRGQASWIRAVCELPLPDRHMLATAGDDGTVRLWDPAGERPQAFAESVLPGSVGTVCAVPSESGPLVATGGSDGAVRLWELATGRARSELRANASPVNAICVVEDEEPVLLAAAGADSVVQVWEIGDQVPVQDFREHQEPVNAVAVLRTARGPVVASAGDDETVRLWRPHSAEVRDRLIGHRAWVTSLAVVGEALASADKNGVIRLWSADGGALRWERVGHQGAVNGLGVVTVEGRLRLVSAGADRTIRLWDPDDGRPGRVFSGHTGEVTAVDAGRVGDRPVLASASADRTVRLWDPRTGRPLRTIHVHHRARTCRWIHDHLVVGLDQGLLALTINQL</sequence>
<feature type="repeat" description="WD" evidence="3">
    <location>
        <begin position="1261"/>
        <end position="1304"/>
    </location>
</feature>
<feature type="repeat" description="WD" evidence="3">
    <location>
        <begin position="754"/>
        <end position="778"/>
    </location>
</feature>
<dbReference type="InterPro" id="IPR001680">
    <property type="entry name" value="WD40_rpt"/>
</dbReference>
<accession>A0A919NMX8</accession>
<keyword evidence="2" id="KW-0677">Repeat</keyword>
<dbReference type="Gene3D" id="2.130.10.10">
    <property type="entry name" value="YVTN repeat-like/Quinoprotein amine dehydrogenase"/>
    <property type="match status" value="4"/>
</dbReference>
<feature type="repeat" description="WD" evidence="3">
    <location>
        <begin position="868"/>
        <end position="902"/>
    </location>
</feature>
<feature type="repeat" description="WD" evidence="3">
    <location>
        <begin position="823"/>
        <end position="867"/>
    </location>
</feature>
<evidence type="ECO:0000313" key="5">
    <source>
        <dbReference type="Proteomes" id="UP000623608"/>
    </source>
</evidence>
<keyword evidence="5" id="KW-1185">Reference proteome</keyword>
<comment type="caution">
    <text evidence="4">The sequence shown here is derived from an EMBL/GenBank/DDBJ whole genome shotgun (WGS) entry which is preliminary data.</text>
</comment>
<feature type="repeat" description="WD" evidence="3">
    <location>
        <begin position="912"/>
        <end position="955"/>
    </location>
</feature>
<evidence type="ECO:0008006" key="6">
    <source>
        <dbReference type="Google" id="ProtNLM"/>
    </source>
</evidence>
<dbReference type="InterPro" id="IPR027417">
    <property type="entry name" value="P-loop_NTPase"/>
</dbReference>
<dbReference type="RefSeq" id="WP_203806983.1">
    <property type="nucleotide sequence ID" value="NZ_BOMY01000023.1"/>
</dbReference>
<dbReference type="InterPro" id="IPR020472">
    <property type="entry name" value="WD40_PAC1"/>
</dbReference>
<dbReference type="InterPro" id="IPR015943">
    <property type="entry name" value="WD40/YVTN_repeat-like_dom_sf"/>
</dbReference>
<dbReference type="InterPro" id="IPR036322">
    <property type="entry name" value="WD40_repeat_dom_sf"/>
</dbReference>
<name>A0A919NMX8_9ACTN</name>
<feature type="repeat" description="WD" evidence="3">
    <location>
        <begin position="1238"/>
        <end position="1260"/>
    </location>
</feature>
<feature type="repeat" description="WD" evidence="3">
    <location>
        <begin position="973"/>
        <end position="999"/>
    </location>
</feature>
<dbReference type="InterPro" id="IPR009003">
    <property type="entry name" value="Peptidase_S1_PA"/>
</dbReference>